<gene>
    <name evidence="2" type="ORF">C6P46_006575</name>
</gene>
<evidence type="ECO:0000313" key="2">
    <source>
        <dbReference type="EMBL" id="KAG0657291.1"/>
    </source>
</evidence>
<feature type="domain" description="SGNH hydrolase-type esterase" evidence="1">
    <location>
        <begin position="12"/>
        <end position="212"/>
    </location>
</feature>
<accession>A0A9P6VYH7</accession>
<dbReference type="Proteomes" id="UP000777482">
    <property type="component" value="Unassembled WGS sequence"/>
</dbReference>
<dbReference type="InterPro" id="IPR036514">
    <property type="entry name" value="SGNH_hydro_sf"/>
</dbReference>
<comment type="caution">
    <text evidence="2">The sequence shown here is derived from an EMBL/GenBank/DDBJ whole genome shotgun (WGS) entry which is preliminary data.</text>
</comment>
<dbReference type="InterPro" id="IPR045136">
    <property type="entry name" value="Iah1-like"/>
</dbReference>
<dbReference type="Gene3D" id="3.40.50.1110">
    <property type="entry name" value="SGNH hydrolase"/>
    <property type="match status" value="1"/>
</dbReference>
<evidence type="ECO:0000313" key="3">
    <source>
        <dbReference type="Proteomes" id="UP000777482"/>
    </source>
</evidence>
<dbReference type="OrthoDB" id="671439at2759"/>
<keyword evidence="3" id="KW-1185">Reference proteome</keyword>
<name>A0A9P6VYH7_RHOMI</name>
<reference evidence="2 3" key="1">
    <citation type="submission" date="2020-11" db="EMBL/GenBank/DDBJ databases">
        <title>Kefir isolates.</title>
        <authorList>
            <person name="Marcisauskas S."/>
            <person name="Kim Y."/>
            <person name="Blasche S."/>
        </authorList>
    </citation>
    <scope>NUCLEOTIDE SEQUENCE [LARGE SCALE GENOMIC DNA]</scope>
    <source>
        <strain evidence="2 3">KR</strain>
    </source>
</reference>
<dbReference type="SUPFAM" id="SSF52266">
    <property type="entry name" value="SGNH hydrolase"/>
    <property type="match status" value="1"/>
</dbReference>
<dbReference type="Pfam" id="PF13472">
    <property type="entry name" value="Lipase_GDSL_2"/>
    <property type="match status" value="1"/>
</dbReference>
<dbReference type="InterPro" id="IPR013830">
    <property type="entry name" value="SGNH_hydro"/>
</dbReference>
<sequence length="273" mass="30846">MAAPLQSDLFVCVGDSLTEQSWGQNGLGATLADLYRRKLDVVNRGLGGYNTDWGLEAFKRWFPRKEENRQSKIQLMTIWWGANDATLPGQTQHVPLDRFRSNIREMVSLVRDEPASPYYSPETSIILINAPSFYPEHWLDERVKKGLPREHDRDLEVTRRYAEEVKSLGEELGVPVADAYAAIAREVERVGEDDPTAIWSDGLHLTSTSYAAVTKEVMRVIETAYPEKHWDKLEMTLPDWKDIATGALGPQFDRSEQAEKAVEHAVAAGTDPF</sequence>
<protein>
    <recommendedName>
        <fullName evidence="1">SGNH hydrolase-type esterase domain-containing protein</fullName>
    </recommendedName>
</protein>
<dbReference type="AlphaFoldDB" id="A0A9P6VYH7"/>
<dbReference type="PANTHER" id="PTHR14209:SF19">
    <property type="entry name" value="ISOAMYL ACETATE-HYDROLYZING ESTERASE 1 HOMOLOG"/>
    <property type="match status" value="1"/>
</dbReference>
<proteinExistence type="predicted"/>
<dbReference type="PANTHER" id="PTHR14209">
    <property type="entry name" value="ISOAMYL ACETATE-HYDROLYZING ESTERASE 1"/>
    <property type="match status" value="1"/>
</dbReference>
<organism evidence="2 3">
    <name type="scientific">Rhodotorula mucilaginosa</name>
    <name type="common">Yeast</name>
    <name type="synonym">Rhodotorula rubra</name>
    <dbReference type="NCBI Taxonomy" id="5537"/>
    <lineage>
        <taxon>Eukaryota</taxon>
        <taxon>Fungi</taxon>
        <taxon>Dikarya</taxon>
        <taxon>Basidiomycota</taxon>
        <taxon>Pucciniomycotina</taxon>
        <taxon>Microbotryomycetes</taxon>
        <taxon>Sporidiobolales</taxon>
        <taxon>Sporidiobolaceae</taxon>
        <taxon>Rhodotorula</taxon>
    </lineage>
</organism>
<dbReference type="EMBL" id="PUHQ01000083">
    <property type="protein sequence ID" value="KAG0657291.1"/>
    <property type="molecule type" value="Genomic_DNA"/>
</dbReference>
<evidence type="ECO:0000259" key="1">
    <source>
        <dbReference type="Pfam" id="PF13472"/>
    </source>
</evidence>
<dbReference type="CDD" id="cd01838">
    <property type="entry name" value="Isoamyl_acetate_hydrolase_like"/>
    <property type="match status" value="1"/>
</dbReference>